<dbReference type="Proteomes" id="UP000521872">
    <property type="component" value="Unassembled WGS sequence"/>
</dbReference>
<proteinExistence type="predicted"/>
<sequence>MADKFDDATQKELASFLETQQAIVRYLSSSLPPETHVITKGALELVSSATNNNMLGQMHNRHTLDPIFPKRRKLSCQLRPAFP</sequence>
<evidence type="ECO:0000313" key="2">
    <source>
        <dbReference type="Proteomes" id="UP000521872"/>
    </source>
</evidence>
<gene>
    <name evidence="1" type="ORF">D9613_001975</name>
</gene>
<keyword evidence="2" id="KW-1185">Reference proteome</keyword>
<name>A0A8H4R3V7_9AGAR</name>
<reference evidence="1 2" key="1">
    <citation type="submission" date="2019-12" db="EMBL/GenBank/DDBJ databases">
        <authorList>
            <person name="Floudas D."/>
            <person name="Bentzer J."/>
            <person name="Ahren D."/>
            <person name="Johansson T."/>
            <person name="Persson P."/>
            <person name="Tunlid A."/>
        </authorList>
    </citation>
    <scope>NUCLEOTIDE SEQUENCE [LARGE SCALE GENOMIC DNA]</scope>
    <source>
        <strain evidence="1 2">CBS 102.39</strain>
    </source>
</reference>
<accession>A0A8H4R3V7</accession>
<organism evidence="1 2">
    <name type="scientific">Agrocybe pediades</name>
    <dbReference type="NCBI Taxonomy" id="84607"/>
    <lineage>
        <taxon>Eukaryota</taxon>
        <taxon>Fungi</taxon>
        <taxon>Dikarya</taxon>
        <taxon>Basidiomycota</taxon>
        <taxon>Agaricomycotina</taxon>
        <taxon>Agaricomycetes</taxon>
        <taxon>Agaricomycetidae</taxon>
        <taxon>Agaricales</taxon>
        <taxon>Agaricineae</taxon>
        <taxon>Strophariaceae</taxon>
        <taxon>Agrocybe</taxon>
    </lineage>
</organism>
<evidence type="ECO:0000313" key="1">
    <source>
        <dbReference type="EMBL" id="KAF4622984.1"/>
    </source>
</evidence>
<dbReference type="AlphaFoldDB" id="A0A8H4R3V7"/>
<protein>
    <submittedName>
        <fullName evidence="1">Uncharacterized protein</fullName>
    </submittedName>
</protein>
<dbReference type="EMBL" id="JAACJL010000001">
    <property type="protein sequence ID" value="KAF4622984.1"/>
    <property type="molecule type" value="Genomic_DNA"/>
</dbReference>
<comment type="caution">
    <text evidence="1">The sequence shown here is derived from an EMBL/GenBank/DDBJ whole genome shotgun (WGS) entry which is preliminary data.</text>
</comment>